<accession>A0AAN6D1Z4</accession>
<organism evidence="3 4">
    <name type="scientific">Ogataea haglerorum</name>
    <dbReference type="NCBI Taxonomy" id="1937702"/>
    <lineage>
        <taxon>Eukaryota</taxon>
        <taxon>Fungi</taxon>
        <taxon>Dikarya</taxon>
        <taxon>Ascomycota</taxon>
        <taxon>Saccharomycotina</taxon>
        <taxon>Pichiomycetes</taxon>
        <taxon>Pichiales</taxon>
        <taxon>Pichiaceae</taxon>
        <taxon>Ogataea</taxon>
    </lineage>
</organism>
<feature type="domain" description="Skg3/CAF120-like PH-like" evidence="2">
    <location>
        <begin position="434"/>
        <end position="489"/>
    </location>
</feature>
<feature type="region of interest" description="Disordered" evidence="1">
    <location>
        <begin position="1"/>
        <end position="93"/>
    </location>
</feature>
<evidence type="ECO:0000313" key="4">
    <source>
        <dbReference type="Proteomes" id="UP000738402"/>
    </source>
</evidence>
<dbReference type="Pfam" id="PF25381">
    <property type="entry name" value="PH_26"/>
    <property type="match status" value="2"/>
</dbReference>
<dbReference type="InterPro" id="IPR058155">
    <property type="entry name" value="Skg3/CAF120-like_PH"/>
</dbReference>
<evidence type="ECO:0000256" key="1">
    <source>
        <dbReference type="SAM" id="MobiDB-lite"/>
    </source>
</evidence>
<comment type="caution">
    <text evidence="3">The sequence shown here is derived from an EMBL/GenBank/DDBJ whole genome shotgun (WGS) entry which is preliminary data.</text>
</comment>
<dbReference type="EMBL" id="JAHLUH010000015">
    <property type="protein sequence ID" value="KAG7724819.1"/>
    <property type="molecule type" value="Genomic_DNA"/>
</dbReference>
<dbReference type="AlphaFoldDB" id="A0AAN6D1Z4"/>
<feature type="compositionally biased region" description="Polar residues" evidence="1">
    <location>
        <begin position="47"/>
        <end position="57"/>
    </location>
</feature>
<proteinExistence type="predicted"/>
<gene>
    <name evidence="3" type="ORF">KL933_004641</name>
</gene>
<protein>
    <recommendedName>
        <fullName evidence="2">Skg3/CAF120-like PH-like domain-containing protein</fullName>
    </recommendedName>
</protein>
<feature type="compositionally biased region" description="Polar residues" evidence="1">
    <location>
        <begin position="401"/>
        <end position="413"/>
    </location>
</feature>
<feature type="compositionally biased region" description="Polar residues" evidence="1">
    <location>
        <begin position="72"/>
        <end position="93"/>
    </location>
</feature>
<feature type="compositionally biased region" description="Polar residues" evidence="1">
    <location>
        <begin position="600"/>
        <end position="615"/>
    </location>
</feature>
<name>A0AAN6D1Z4_9ASCO</name>
<evidence type="ECO:0000259" key="2">
    <source>
        <dbReference type="Pfam" id="PF25381"/>
    </source>
</evidence>
<dbReference type="Proteomes" id="UP000738402">
    <property type="component" value="Unassembled WGS sequence"/>
</dbReference>
<feature type="domain" description="Skg3/CAF120-like PH-like" evidence="2">
    <location>
        <begin position="257"/>
        <end position="374"/>
    </location>
</feature>
<feature type="compositionally biased region" description="Basic residues" evidence="1">
    <location>
        <begin position="1"/>
        <end position="13"/>
    </location>
</feature>
<feature type="region of interest" description="Disordered" evidence="1">
    <location>
        <begin position="588"/>
        <end position="642"/>
    </location>
</feature>
<reference evidence="3" key="1">
    <citation type="journal article" date="2021" name="G3 (Bethesda)">
        <title>Genomic diversity, chromosomal rearrangements, and interspecies hybridization in the ogataea polymorpha species complex.</title>
        <authorList>
            <person name="Hanson S.J."/>
            <person name="Cinneide E.O."/>
            <person name="Salzberg L.I."/>
            <person name="Wolfe K.H."/>
            <person name="McGowan J."/>
            <person name="Fitzpatrick D.A."/>
            <person name="Matlin K."/>
        </authorList>
    </citation>
    <scope>NUCLEOTIDE SEQUENCE</scope>
    <source>
        <strain evidence="3">83-405-1</strain>
    </source>
</reference>
<sequence length="642" mass="72011">MSPLKRLFRRKKTNSSQSPPETRSPLASEAAESKIKDPQSVPLSGARTYSDSLSNSRNPRRSMTADPKRLSSLPTTFLRQGNNPTPRSLSLGNTITDPSENIAKLPEELVPVVTLLHAQQARSYCEMNVRVPVEGNQISTSVSKMSWANASAKLSGTELAIWEVDSITSQELRNDDNGGFKPVYINLLDARYVYFSEGDIHELKIILTESKTYLLRFESNNELDYFYAALLLAQFENRQLQESFTGALFSSKAIHFSDIRTLLAPSNNNPKEEWCVLRFPFLNDKWIRCYVVVTPNVGSKKPGNVKVYTSTSKNKKSLLASIKNARSCVAMYPENPEFIDNNSLIRLNGQIYINQQLLDKVVSGEVDTSAHSHLRSKSGSGVVRKLSSSSLISARNRDMQKSPNHSRSGSLQKTGLHKRVSSTLSTDSGKKKIDLKEVDFVYLIPESHSGVKPTEIMIRLLIPLMNSFRLYGRPNKFISNRDNRDSLLFGLPQLPHTQYLDNELAYQLVSLNIANSLAEEWSGWDWMQVFKEMVFHKMSTGWQGSGSLIETFKDGMVYSKAKLEEYENFDEMLDDPIEDFVDLADSKSDSLELIPPPSSASPLVNQHGTPQSNYYNAVESPNLEESPNLDSYDRVAPPTVPA</sequence>
<evidence type="ECO:0000313" key="3">
    <source>
        <dbReference type="EMBL" id="KAG7724819.1"/>
    </source>
</evidence>
<feature type="region of interest" description="Disordered" evidence="1">
    <location>
        <begin position="394"/>
        <end position="423"/>
    </location>
</feature>